<protein>
    <submittedName>
        <fullName evidence="3">Spore maturation protein</fullName>
    </submittedName>
</protein>
<feature type="domain" description="Nucleoside transporter/FeoB GTPase Gate" evidence="2">
    <location>
        <begin position="39"/>
        <end position="135"/>
    </location>
</feature>
<sequence length="191" mass="20510">MIYIVPIIALSVFIFGAIKKINVYDSFVAGIREAVTLTISLIPYLAAVFMLTELMRAGGLSAYIGKALSPAFNAIGIPAELTELIILRPLTGSGSLAVLENIYAEYGVDSYIARTASVIMGSTDTVMYVAAIYFSGVRINKGKNKNTNKSVSKATEINRLSDKRAMNQAITIALVASFFGAVCSAFICRFI</sequence>
<dbReference type="Pfam" id="PF07670">
    <property type="entry name" value="Gate"/>
    <property type="match status" value="1"/>
</dbReference>
<keyword evidence="1" id="KW-0472">Membrane</keyword>
<dbReference type="Proteomes" id="UP000824094">
    <property type="component" value="Unassembled WGS sequence"/>
</dbReference>
<reference evidence="3" key="1">
    <citation type="submission" date="2020-10" db="EMBL/GenBank/DDBJ databases">
        <authorList>
            <person name="Gilroy R."/>
        </authorList>
    </citation>
    <scope>NUCLEOTIDE SEQUENCE</scope>
    <source>
        <strain evidence="3">18911</strain>
    </source>
</reference>
<feature type="transmembrane region" description="Helical" evidence="1">
    <location>
        <begin position="169"/>
        <end position="187"/>
    </location>
</feature>
<feature type="transmembrane region" description="Helical" evidence="1">
    <location>
        <begin position="29"/>
        <end position="51"/>
    </location>
</feature>
<accession>A0A9D1MGI7</accession>
<evidence type="ECO:0000313" key="4">
    <source>
        <dbReference type="Proteomes" id="UP000824094"/>
    </source>
</evidence>
<keyword evidence="1" id="KW-0812">Transmembrane</keyword>
<dbReference type="PANTHER" id="PTHR35793:SF2">
    <property type="entry name" value="INNER MEMBRANE PROTEIN YJIG"/>
    <property type="match status" value="1"/>
</dbReference>
<evidence type="ECO:0000256" key="1">
    <source>
        <dbReference type="SAM" id="Phobius"/>
    </source>
</evidence>
<evidence type="ECO:0000259" key="2">
    <source>
        <dbReference type="Pfam" id="PF07670"/>
    </source>
</evidence>
<gene>
    <name evidence="3" type="ORF">IAB05_01395</name>
</gene>
<proteinExistence type="predicted"/>
<dbReference type="AlphaFoldDB" id="A0A9D1MGI7"/>
<dbReference type="InterPro" id="IPR052549">
    <property type="entry name" value="SpmB"/>
</dbReference>
<evidence type="ECO:0000313" key="3">
    <source>
        <dbReference type="EMBL" id="HIU60025.1"/>
    </source>
</evidence>
<keyword evidence="1" id="KW-1133">Transmembrane helix</keyword>
<dbReference type="InterPro" id="IPR011642">
    <property type="entry name" value="Gate_dom"/>
</dbReference>
<dbReference type="EMBL" id="DVNF01000045">
    <property type="protein sequence ID" value="HIU60025.1"/>
    <property type="molecule type" value="Genomic_DNA"/>
</dbReference>
<name>A0A9D1MGI7_9FIRM</name>
<dbReference type="PANTHER" id="PTHR35793">
    <property type="entry name" value="INNER MEMBRANE PROTEIN YJIG"/>
    <property type="match status" value="1"/>
</dbReference>
<organism evidence="3 4">
    <name type="scientific">Candidatus Stercoripulliclostridium merdigallinarum</name>
    <dbReference type="NCBI Taxonomy" id="2840951"/>
    <lineage>
        <taxon>Bacteria</taxon>
        <taxon>Bacillati</taxon>
        <taxon>Bacillota</taxon>
        <taxon>Clostridia</taxon>
        <taxon>Eubacteriales</taxon>
        <taxon>Candidatus Stercoripulliclostridium</taxon>
    </lineage>
</organism>
<comment type="caution">
    <text evidence="3">The sequence shown here is derived from an EMBL/GenBank/DDBJ whole genome shotgun (WGS) entry which is preliminary data.</text>
</comment>
<dbReference type="GO" id="GO:0005886">
    <property type="term" value="C:plasma membrane"/>
    <property type="evidence" value="ECO:0007669"/>
    <property type="project" value="TreeGrafter"/>
</dbReference>
<reference evidence="3" key="2">
    <citation type="journal article" date="2021" name="PeerJ">
        <title>Extensive microbial diversity within the chicken gut microbiome revealed by metagenomics and culture.</title>
        <authorList>
            <person name="Gilroy R."/>
            <person name="Ravi A."/>
            <person name="Getino M."/>
            <person name="Pursley I."/>
            <person name="Horton D.L."/>
            <person name="Alikhan N.F."/>
            <person name="Baker D."/>
            <person name="Gharbi K."/>
            <person name="Hall N."/>
            <person name="Watson M."/>
            <person name="Adriaenssens E.M."/>
            <person name="Foster-Nyarko E."/>
            <person name="Jarju S."/>
            <person name="Secka A."/>
            <person name="Antonio M."/>
            <person name="Oren A."/>
            <person name="Chaudhuri R.R."/>
            <person name="La Ragione R."/>
            <person name="Hildebrand F."/>
            <person name="Pallen M.J."/>
        </authorList>
    </citation>
    <scope>NUCLEOTIDE SEQUENCE</scope>
    <source>
        <strain evidence="3">18911</strain>
    </source>
</reference>